<protein>
    <submittedName>
        <fullName evidence="8">Efflux RND transporter periplasmic adaptor subunit</fullName>
    </submittedName>
</protein>
<evidence type="ECO:0000259" key="5">
    <source>
        <dbReference type="Pfam" id="PF25917"/>
    </source>
</evidence>
<dbReference type="GO" id="GO:0030313">
    <property type="term" value="C:cell envelope"/>
    <property type="evidence" value="ECO:0007669"/>
    <property type="project" value="UniProtKB-SubCell"/>
</dbReference>
<accession>A0A6N9HKA2</accession>
<keyword evidence="9" id="KW-1185">Reference proteome</keyword>
<dbReference type="Gene3D" id="2.40.420.20">
    <property type="match status" value="1"/>
</dbReference>
<dbReference type="Gene3D" id="2.40.50.100">
    <property type="match status" value="1"/>
</dbReference>
<evidence type="ECO:0000259" key="4">
    <source>
        <dbReference type="Pfam" id="PF25876"/>
    </source>
</evidence>
<dbReference type="PANTHER" id="PTHR30158">
    <property type="entry name" value="ACRA/E-RELATED COMPONENT OF DRUG EFFLUX TRANSPORTER"/>
    <property type="match status" value="1"/>
</dbReference>
<evidence type="ECO:0000313" key="8">
    <source>
        <dbReference type="EMBL" id="MYN04068.1"/>
    </source>
</evidence>
<dbReference type="EMBL" id="WWCJ01000013">
    <property type="protein sequence ID" value="MYN04068.1"/>
    <property type="molecule type" value="Genomic_DNA"/>
</dbReference>
<dbReference type="GO" id="GO:0046677">
    <property type="term" value="P:response to antibiotic"/>
    <property type="evidence" value="ECO:0007669"/>
    <property type="project" value="TreeGrafter"/>
</dbReference>
<dbReference type="InterPro" id="IPR058624">
    <property type="entry name" value="MdtA-like_HH"/>
</dbReference>
<comment type="caution">
    <text evidence="8">The sequence shown here is derived from an EMBL/GenBank/DDBJ whole genome shotgun (WGS) entry which is preliminary data.</text>
</comment>
<comment type="similarity">
    <text evidence="2">Belongs to the membrane fusion protein (MFP) (TC 8.A.1) family.</text>
</comment>
<proteinExistence type="inferred from homology"/>
<dbReference type="Gene3D" id="1.10.287.470">
    <property type="entry name" value="Helix hairpin bin"/>
    <property type="match status" value="1"/>
</dbReference>
<sequence>MNTLTARLVSFAVLASLIACGAKDDPSKQAGQPPAVSVAPVVKRQVQEFDEFTGRLEAPHTVDVRSRVPGSLVKVHFKEGQVVRKGEALFTIDPRPYAAEVARAEAQLQSARTQSELSKSEFARAEKLIAVRGVSQQELDQLRAAVANAQSSIRAGEAALTQARLNLEFTHITSPVDGRTSRANVTEGNLVNAGDPILTTVVSTDRVYAYFDASEALYLKYMRAARDGTRQSSRDVPNIIYLGLANEEGFPHEGKMDFVDNRLNPATASLRGRAVFANKDGLFTPGLFARLKLVGSGKYTATVVPDRAMTTDQTRKVVLMVGKNNIVEQREVKPGALIDGMRVVEGVKEGELVIVDGLLRAFPGAPVTPQVLKVNEQGMPIPAPPPPAPAKG</sequence>
<dbReference type="InterPro" id="IPR006143">
    <property type="entry name" value="RND_pump_MFP"/>
</dbReference>
<feature type="domain" description="Multidrug resistance protein MdtA-like alpha-helical hairpin" evidence="4">
    <location>
        <begin position="102"/>
        <end position="170"/>
    </location>
</feature>
<dbReference type="InterPro" id="IPR058625">
    <property type="entry name" value="MdtA-like_BSH"/>
</dbReference>
<organism evidence="8 9">
    <name type="scientific">Pseudoduganella guangdongensis</name>
    <dbReference type="NCBI Taxonomy" id="2692179"/>
    <lineage>
        <taxon>Bacteria</taxon>
        <taxon>Pseudomonadati</taxon>
        <taxon>Pseudomonadota</taxon>
        <taxon>Betaproteobacteria</taxon>
        <taxon>Burkholderiales</taxon>
        <taxon>Oxalobacteraceae</taxon>
        <taxon>Telluria group</taxon>
        <taxon>Pseudoduganella</taxon>
    </lineage>
</organism>
<dbReference type="GO" id="GO:0005886">
    <property type="term" value="C:plasma membrane"/>
    <property type="evidence" value="ECO:0007669"/>
    <property type="project" value="TreeGrafter"/>
</dbReference>
<feature type="signal peptide" evidence="3">
    <location>
        <begin position="1"/>
        <end position="21"/>
    </location>
</feature>
<name>A0A6N9HKA2_9BURK</name>
<dbReference type="Pfam" id="PF25876">
    <property type="entry name" value="HH_MFP_RND"/>
    <property type="match status" value="1"/>
</dbReference>
<dbReference type="Gene3D" id="2.40.30.170">
    <property type="match status" value="1"/>
</dbReference>
<dbReference type="SUPFAM" id="SSF111369">
    <property type="entry name" value="HlyD-like secretion proteins"/>
    <property type="match status" value="1"/>
</dbReference>
<evidence type="ECO:0000313" key="9">
    <source>
        <dbReference type="Proteomes" id="UP000448575"/>
    </source>
</evidence>
<reference evidence="8 9" key="1">
    <citation type="submission" date="2019-12" db="EMBL/GenBank/DDBJ databases">
        <title>Novel species isolated from a subtropical stream in China.</title>
        <authorList>
            <person name="Lu H."/>
        </authorList>
    </citation>
    <scope>NUCLEOTIDE SEQUENCE [LARGE SCALE GENOMIC DNA]</scope>
    <source>
        <strain evidence="8 9">DS3</strain>
    </source>
</reference>
<comment type="subcellular location">
    <subcellularLocation>
        <location evidence="1">Cell envelope</location>
    </subcellularLocation>
</comment>
<dbReference type="Pfam" id="PF25944">
    <property type="entry name" value="Beta-barrel_RND"/>
    <property type="match status" value="1"/>
</dbReference>
<dbReference type="PROSITE" id="PS51257">
    <property type="entry name" value="PROKAR_LIPOPROTEIN"/>
    <property type="match status" value="1"/>
</dbReference>
<dbReference type="GO" id="GO:0022857">
    <property type="term" value="F:transmembrane transporter activity"/>
    <property type="evidence" value="ECO:0007669"/>
    <property type="project" value="InterPro"/>
</dbReference>
<dbReference type="InterPro" id="IPR058627">
    <property type="entry name" value="MdtA-like_C"/>
</dbReference>
<dbReference type="AlphaFoldDB" id="A0A6N9HKA2"/>
<dbReference type="Proteomes" id="UP000448575">
    <property type="component" value="Unassembled WGS sequence"/>
</dbReference>
<keyword evidence="3" id="KW-0732">Signal</keyword>
<feature type="chain" id="PRO_5026837269" evidence="3">
    <location>
        <begin position="22"/>
        <end position="392"/>
    </location>
</feature>
<gene>
    <name evidence="8" type="ORF">GTP41_18410</name>
</gene>
<dbReference type="NCBIfam" id="TIGR01730">
    <property type="entry name" value="RND_mfp"/>
    <property type="match status" value="1"/>
</dbReference>
<feature type="domain" description="Multidrug resistance protein MdtA-like beta-barrel" evidence="6">
    <location>
        <begin position="243"/>
        <end position="293"/>
    </location>
</feature>
<dbReference type="Pfam" id="PF25967">
    <property type="entry name" value="RND-MFP_C"/>
    <property type="match status" value="1"/>
</dbReference>
<feature type="domain" description="Multidrug resistance protein MdtA-like C-terminal permuted SH3" evidence="7">
    <location>
        <begin position="301"/>
        <end position="358"/>
    </location>
</feature>
<evidence type="ECO:0000256" key="3">
    <source>
        <dbReference type="SAM" id="SignalP"/>
    </source>
</evidence>
<evidence type="ECO:0000259" key="7">
    <source>
        <dbReference type="Pfam" id="PF25967"/>
    </source>
</evidence>
<dbReference type="InterPro" id="IPR058626">
    <property type="entry name" value="MdtA-like_b-barrel"/>
</dbReference>
<dbReference type="PANTHER" id="PTHR30158:SF10">
    <property type="entry name" value="CATION EFFLUX PUMP"/>
    <property type="match status" value="1"/>
</dbReference>
<evidence type="ECO:0000259" key="6">
    <source>
        <dbReference type="Pfam" id="PF25944"/>
    </source>
</evidence>
<dbReference type="Pfam" id="PF25917">
    <property type="entry name" value="BSH_RND"/>
    <property type="match status" value="1"/>
</dbReference>
<evidence type="ECO:0000256" key="2">
    <source>
        <dbReference type="ARBA" id="ARBA00009477"/>
    </source>
</evidence>
<feature type="domain" description="Multidrug resistance protein MdtA-like barrel-sandwich hybrid" evidence="5">
    <location>
        <begin position="61"/>
        <end position="200"/>
    </location>
</feature>
<evidence type="ECO:0000256" key="1">
    <source>
        <dbReference type="ARBA" id="ARBA00004196"/>
    </source>
</evidence>